<feature type="transmembrane region" description="Helical" evidence="6">
    <location>
        <begin position="69"/>
        <end position="87"/>
    </location>
</feature>
<evidence type="ECO:0000256" key="3">
    <source>
        <dbReference type="ARBA" id="ARBA00022692"/>
    </source>
</evidence>
<keyword evidence="9" id="KW-1185">Reference proteome</keyword>
<evidence type="ECO:0000313" key="8">
    <source>
        <dbReference type="EMBL" id="KAF9763674.1"/>
    </source>
</evidence>
<dbReference type="Pfam" id="PF00924">
    <property type="entry name" value="MS_channel_2nd"/>
    <property type="match status" value="1"/>
</dbReference>
<evidence type="ECO:0000256" key="6">
    <source>
        <dbReference type="SAM" id="Phobius"/>
    </source>
</evidence>
<feature type="domain" description="Mechanosensitive ion channel MscS" evidence="7">
    <location>
        <begin position="450"/>
        <end position="516"/>
    </location>
</feature>
<proteinExistence type="inferred from homology"/>
<dbReference type="EMBL" id="SBJO01000062">
    <property type="protein sequence ID" value="KAF9763674.1"/>
    <property type="molecule type" value="Genomic_DNA"/>
</dbReference>
<dbReference type="OrthoDB" id="544685at2759"/>
<dbReference type="GO" id="GO:0008381">
    <property type="term" value="F:mechanosensitive monoatomic ion channel activity"/>
    <property type="evidence" value="ECO:0007669"/>
    <property type="project" value="TreeGrafter"/>
</dbReference>
<dbReference type="InterPro" id="IPR016688">
    <property type="entry name" value="MscS-like_plants/fungi"/>
</dbReference>
<gene>
    <name evidence="8" type="primary">MSL10_1</name>
    <name evidence="8" type="ORF">NGRA_1133</name>
</gene>
<evidence type="ECO:0000256" key="4">
    <source>
        <dbReference type="ARBA" id="ARBA00022989"/>
    </source>
</evidence>
<comment type="caution">
    <text evidence="8">The sequence shown here is derived from an EMBL/GenBank/DDBJ whole genome shotgun (WGS) entry which is preliminary data.</text>
</comment>
<keyword evidence="3 6" id="KW-0812">Transmembrane</keyword>
<sequence>MIEDIDRTVRDDLVRDDLEDEDLFPFENSTKVKIEEESEEEDLSNSFMRFLKKLYTSFIYIVEIFNNRFGRLLIVSFIFFILGIFFWRFQIEIKTKEGAVMDFDLKYLFFFLWGSLLCFLGLSLLLYHSSYFALKHSFAFNSIFYYVNELSEHISLGLIILSSIVFLFIYQKNFCFSNMHGYDIYIGDVLNISLVSVFMFGGLKVWTKTISMNFNYQIYIERILRVLVENIFLTSLKMLAEPRSSSDFLFEKGSSIKINRSVLNKECGFSGNEILNICFSDLKSKMSTRRILLKEFQKFCRNKPVDYELPIDHDILDQRNRDSANYIADLIKNRSKLKNLNSFSVYLENPNDIKHLEKILGIPSNVKFDSENLFMVFNRISREKYFLLQNLEQMNAAIDRVALVFKMVIIILCGIMLYIKVSKEFAATATIISAIFGTQFISHSFSSNAINSMIFLFFIHPYDIGDRVFIQIDNKTENLVVSELNVFSTVFFRWDGTCVYVPNAVLSGKLICNVRRSGTMGESHKIQINARTNQRKLNKLRCCIEDFVKGQSLIYTEYIMMNYEFIENSNKLHMKIYMQYKDNWQDYNSYLKHKTVFLSFLNRTLQSLEIEYALPPQRVVLKNIVEDA</sequence>
<dbReference type="InterPro" id="IPR010920">
    <property type="entry name" value="LSM_dom_sf"/>
</dbReference>
<reference evidence="8 9" key="1">
    <citation type="journal article" date="2020" name="Genome Biol. Evol.">
        <title>Comparative genomics of strictly vertically transmitted, feminizing microsporidia endosymbionts of amphipod crustaceans.</title>
        <authorList>
            <person name="Cormier A."/>
            <person name="Chebbi M.A."/>
            <person name="Giraud I."/>
            <person name="Wattier R."/>
            <person name="Teixeira M."/>
            <person name="Gilbert C."/>
            <person name="Rigaud T."/>
            <person name="Cordaux R."/>
        </authorList>
    </citation>
    <scope>NUCLEOTIDE SEQUENCE [LARGE SCALE GENOMIC DNA]</scope>
    <source>
        <strain evidence="8 9">Ou3-Ou53</strain>
    </source>
</reference>
<dbReference type="GO" id="GO:0005886">
    <property type="term" value="C:plasma membrane"/>
    <property type="evidence" value="ECO:0007669"/>
    <property type="project" value="TreeGrafter"/>
</dbReference>
<dbReference type="AlphaFoldDB" id="A0A9P6GYZ3"/>
<organism evidence="8 9">
    <name type="scientific">Nosema granulosis</name>
    <dbReference type="NCBI Taxonomy" id="83296"/>
    <lineage>
        <taxon>Eukaryota</taxon>
        <taxon>Fungi</taxon>
        <taxon>Fungi incertae sedis</taxon>
        <taxon>Microsporidia</taxon>
        <taxon>Nosematidae</taxon>
        <taxon>Nosema</taxon>
    </lineage>
</organism>
<protein>
    <submittedName>
        <fullName evidence="8">Mechanosensitive ion channel protein 10</fullName>
    </submittedName>
</protein>
<keyword evidence="5 6" id="KW-0472">Membrane</keyword>
<dbReference type="Proteomes" id="UP000740883">
    <property type="component" value="Unassembled WGS sequence"/>
</dbReference>
<name>A0A9P6GYZ3_9MICR</name>
<feature type="transmembrane region" description="Helical" evidence="6">
    <location>
        <begin position="108"/>
        <end position="133"/>
    </location>
</feature>
<evidence type="ECO:0000256" key="1">
    <source>
        <dbReference type="ARBA" id="ARBA00004141"/>
    </source>
</evidence>
<evidence type="ECO:0000256" key="5">
    <source>
        <dbReference type="ARBA" id="ARBA00023136"/>
    </source>
</evidence>
<accession>A0A9P6GYZ3</accession>
<keyword evidence="4 6" id="KW-1133">Transmembrane helix</keyword>
<dbReference type="PANTHER" id="PTHR31618:SF1">
    <property type="entry name" value="EF-HAND DOMAIN-CONTAINING PROTEIN"/>
    <property type="match status" value="1"/>
</dbReference>
<evidence type="ECO:0000313" key="9">
    <source>
        <dbReference type="Proteomes" id="UP000740883"/>
    </source>
</evidence>
<feature type="transmembrane region" description="Helical" evidence="6">
    <location>
        <begin position="182"/>
        <end position="203"/>
    </location>
</feature>
<feature type="transmembrane region" description="Helical" evidence="6">
    <location>
        <begin position="153"/>
        <end position="170"/>
    </location>
</feature>
<dbReference type="GO" id="GO:0006820">
    <property type="term" value="P:monoatomic anion transport"/>
    <property type="evidence" value="ECO:0007669"/>
    <property type="project" value="TreeGrafter"/>
</dbReference>
<dbReference type="InterPro" id="IPR023408">
    <property type="entry name" value="MscS_beta-dom_sf"/>
</dbReference>
<dbReference type="Gene3D" id="2.30.30.60">
    <property type="match status" value="1"/>
</dbReference>
<dbReference type="PANTHER" id="PTHR31618">
    <property type="entry name" value="MECHANOSENSITIVE ION CHANNEL PROTEIN 5"/>
    <property type="match status" value="1"/>
</dbReference>
<feature type="transmembrane region" description="Helical" evidence="6">
    <location>
        <begin position="401"/>
        <end position="419"/>
    </location>
</feature>
<comment type="subcellular location">
    <subcellularLocation>
        <location evidence="1">Membrane</location>
        <topology evidence="1">Multi-pass membrane protein</topology>
    </subcellularLocation>
</comment>
<dbReference type="SUPFAM" id="SSF50182">
    <property type="entry name" value="Sm-like ribonucleoproteins"/>
    <property type="match status" value="1"/>
</dbReference>
<evidence type="ECO:0000256" key="2">
    <source>
        <dbReference type="ARBA" id="ARBA00008017"/>
    </source>
</evidence>
<evidence type="ECO:0000259" key="7">
    <source>
        <dbReference type="Pfam" id="PF00924"/>
    </source>
</evidence>
<dbReference type="InterPro" id="IPR006685">
    <property type="entry name" value="MscS_channel_2nd"/>
</dbReference>
<comment type="similarity">
    <text evidence="2">Belongs to the MscS (TC 1.A.23) family.</text>
</comment>